<sequence length="75" mass="8547">MPDRCLQTDATWCIHRISDTSCGAVTSSSWQPLPNRQARRTVAWGVYTDMNQKIFASNWFQVAHGILEAEEFAML</sequence>
<dbReference type="Proteomes" id="UP000249682">
    <property type="component" value="Chromosome"/>
</dbReference>
<evidence type="ECO:0000313" key="2">
    <source>
        <dbReference type="Proteomes" id="UP000249682"/>
    </source>
</evidence>
<gene>
    <name evidence="1" type="ORF">DIJ64_07525</name>
</gene>
<evidence type="ECO:0000313" key="1">
    <source>
        <dbReference type="EMBL" id="AWV47968.1"/>
    </source>
</evidence>
<name>A0AAD0KQW8_MYCLR</name>
<dbReference type="AlphaFoldDB" id="A0AAD0KQW8"/>
<protein>
    <submittedName>
        <fullName evidence="1">Uncharacterized protein</fullName>
    </submittedName>
</protein>
<dbReference type="EMBL" id="CP029543">
    <property type="protein sequence ID" value="AWV47968.1"/>
    <property type="molecule type" value="Genomic_DNA"/>
</dbReference>
<reference evidence="1 2" key="1">
    <citation type="submission" date="2018-05" db="EMBL/GenBank/DDBJ databases">
        <title>Evolution of small genomes with special reference to Mycobacterium leprae.</title>
        <authorList>
            <person name="Mohanty P.S."/>
            <person name="Bansal A.K."/>
            <person name="Gupta U.D."/>
            <person name="Naaz F."/>
            <person name="Dwivedi V.D."/>
            <person name="Singh H."/>
            <person name="Gupta G."/>
            <person name="Sharma S."/>
            <person name="Arora M."/>
        </authorList>
    </citation>
    <scope>NUCLEOTIDE SEQUENCE [LARGE SCALE GENOMIC DNA]</scope>
    <source>
        <strain evidence="1 2">MRHRU-235-G</strain>
    </source>
</reference>
<accession>A0AAD0KQW8</accession>
<organism evidence="1 2">
    <name type="scientific">Mycobacterium leprae</name>
    <dbReference type="NCBI Taxonomy" id="1769"/>
    <lineage>
        <taxon>Bacteria</taxon>
        <taxon>Bacillati</taxon>
        <taxon>Actinomycetota</taxon>
        <taxon>Actinomycetes</taxon>
        <taxon>Mycobacteriales</taxon>
        <taxon>Mycobacteriaceae</taxon>
        <taxon>Mycobacterium</taxon>
    </lineage>
</organism>
<proteinExistence type="predicted"/>